<evidence type="ECO:0000259" key="8">
    <source>
        <dbReference type="PROSITE" id="PS50928"/>
    </source>
</evidence>
<dbReference type="GO" id="GO:0005886">
    <property type="term" value="C:plasma membrane"/>
    <property type="evidence" value="ECO:0007669"/>
    <property type="project" value="UniProtKB-SubCell"/>
</dbReference>
<dbReference type="AlphaFoldDB" id="A0A5K7ZP20"/>
<organism evidence="9 10">
    <name type="scientific">Desulfosarcina ovata subsp. sediminis</name>
    <dbReference type="NCBI Taxonomy" id="885957"/>
    <lineage>
        <taxon>Bacteria</taxon>
        <taxon>Pseudomonadati</taxon>
        <taxon>Thermodesulfobacteriota</taxon>
        <taxon>Desulfobacteria</taxon>
        <taxon>Desulfobacterales</taxon>
        <taxon>Desulfosarcinaceae</taxon>
        <taxon>Desulfosarcina</taxon>
    </lineage>
</organism>
<comment type="similarity">
    <text evidence="7">Belongs to the binding-protein-dependent transport system permease family.</text>
</comment>
<feature type="transmembrane region" description="Helical" evidence="7">
    <location>
        <begin position="102"/>
        <end position="127"/>
    </location>
</feature>
<keyword evidence="5 7" id="KW-1133">Transmembrane helix</keyword>
<evidence type="ECO:0000256" key="5">
    <source>
        <dbReference type="ARBA" id="ARBA00022989"/>
    </source>
</evidence>
<feature type="transmembrane region" description="Helical" evidence="7">
    <location>
        <begin position="172"/>
        <end position="192"/>
    </location>
</feature>
<accession>A0A5K7ZP20</accession>
<comment type="subcellular location">
    <subcellularLocation>
        <location evidence="1 7">Cell membrane</location>
        <topology evidence="1 7">Multi-pass membrane protein</topology>
    </subcellularLocation>
</comment>
<keyword evidence="6 7" id="KW-0472">Membrane</keyword>
<dbReference type="PANTHER" id="PTHR43163">
    <property type="entry name" value="DIPEPTIDE TRANSPORT SYSTEM PERMEASE PROTEIN DPPB-RELATED"/>
    <property type="match status" value="1"/>
</dbReference>
<evidence type="ECO:0000256" key="2">
    <source>
        <dbReference type="ARBA" id="ARBA00022448"/>
    </source>
</evidence>
<dbReference type="Gene3D" id="1.10.3720.10">
    <property type="entry name" value="MetI-like"/>
    <property type="match status" value="1"/>
</dbReference>
<sequence length="317" mass="34985">MAGFFLKRFVNAVLVLIGVVTLTFCLMRFTDGDPATIIALDKYGSTLISNTVIDRLAAEHGLCDPLPVQYFNWVRRVLSGDLGQSLRSDAPVWDEIMQRFPYTLQLAVLSILFTSALAIPLGIYAGVHQGSFVDRMTQWTASITVSVPDYYLAIVLIYGLTVKWTLLPSYGYGSVAHFVLPLAVLVSARVGYTTRLVTSTTVDLMSADYVAYAELRGVPRHRIFFVHILKNALIPIVTHLSLQFLMALEGSVIVESIFAWPGIGKCMTDAVLGRDFTMIQGLVLFMGVLIVGMNFIVDLFYILMDQRVQVAGSRVGA</sequence>
<feature type="transmembrane region" description="Helical" evidence="7">
    <location>
        <begin position="139"/>
        <end position="160"/>
    </location>
</feature>
<dbReference type="SUPFAM" id="SSF161098">
    <property type="entry name" value="MetI-like"/>
    <property type="match status" value="1"/>
</dbReference>
<keyword evidence="4 7" id="KW-0812">Transmembrane</keyword>
<dbReference type="Pfam" id="PF19300">
    <property type="entry name" value="BPD_transp_1_N"/>
    <property type="match status" value="1"/>
</dbReference>
<evidence type="ECO:0000256" key="7">
    <source>
        <dbReference type="RuleBase" id="RU363032"/>
    </source>
</evidence>
<feature type="transmembrane region" description="Helical" evidence="7">
    <location>
        <begin position="278"/>
        <end position="304"/>
    </location>
</feature>
<evidence type="ECO:0000256" key="6">
    <source>
        <dbReference type="ARBA" id="ARBA00023136"/>
    </source>
</evidence>
<evidence type="ECO:0000256" key="1">
    <source>
        <dbReference type="ARBA" id="ARBA00004651"/>
    </source>
</evidence>
<gene>
    <name evidence="9" type="ORF">DSCO28_30110</name>
</gene>
<proteinExistence type="inferred from homology"/>
<dbReference type="InterPro" id="IPR000515">
    <property type="entry name" value="MetI-like"/>
</dbReference>
<feature type="transmembrane region" description="Helical" evidence="7">
    <location>
        <begin position="232"/>
        <end position="258"/>
    </location>
</feature>
<dbReference type="InterPro" id="IPR045621">
    <property type="entry name" value="BPD_transp_1_N"/>
</dbReference>
<evidence type="ECO:0000256" key="3">
    <source>
        <dbReference type="ARBA" id="ARBA00022475"/>
    </source>
</evidence>
<dbReference type="PANTHER" id="PTHR43163:SF6">
    <property type="entry name" value="DIPEPTIDE TRANSPORT SYSTEM PERMEASE PROTEIN DPPB-RELATED"/>
    <property type="match status" value="1"/>
</dbReference>
<name>A0A5K7ZP20_9BACT</name>
<evidence type="ECO:0000313" key="9">
    <source>
        <dbReference type="EMBL" id="BBO82445.1"/>
    </source>
</evidence>
<dbReference type="Pfam" id="PF00528">
    <property type="entry name" value="BPD_transp_1"/>
    <property type="match status" value="1"/>
</dbReference>
<feature type="transmembrane region" description="Helical" evidence="7">
    <location>
        <begin position="12"/>
        <end position="30"/>
    </location>
</feature>
<dbReference type="PROSITE" id="PS50928">
    <property type="entry name" value="ABC_TM1"/>
    <property type="match status" value="1"/>
</dbReference>
<reference evidence="9 10" key="1">
    <citation type="submission" date="2019-11" db="EMBL/GenBank/DDBJ databases">
        <title>Comparative genomics of hydrocarbon-degrading Desulfosarcina strains.</title>
        <authorList>
            <person name="Watanabe M."/>
            <person name="Kojima H."/>
            <person name="Fukui M."/>
        </authorList>
    </citation>
    <scope>NUCLEOTIDE SEQUENCE [LARGE SCALE GENOMIC DNA]</scope>
    <source>
        <strain evidence="9 10">28bB2T</strain>
    </source>
</reference>
<keyword evidence="3" id="KW-1003">Cell membrane</keyword>
<dbReference type="InterPro" id="IPR035906">
    <property type="entry name" value="MetI-like_sf"/>
</dbReference>
<dbReference type="CDD" id="cd06261">
    <property type="entry name" value="TM_PBP2"/>
    <property type="match status" value="1"/>
</dbReference>
<dbReference type="RefSeq" id="WP_155322907.1">
    <property type="nucleotide sequence ID" value="NZ_AP021876.1"/>
</dbReference>
<dbReference type="Proteomes" id="UP000425960">
    <property type="component" value="Chromosome"/>
</dbReference>
<protein>
    <submittedName>
        <fullName evidence="9">ABC transporter permease</fullName>
    </submittedName>
</protein>
<keyword evidence="2 7" id="KW-0813">Transport</keyword>
<dbReference type="GO" id="GO:0055085">
    <property type="term" value="P:transmembrane transport"/>
    <property type="evidence" value="ECO:0007669"/>
    <property type="project" value="InterPro"/>
</dbReference>
<dbReference type="KEGG" id="dov:DSCO28_30110"/>
<evidence type="ECO:0000313" key="10">
    <source>
        <dbReference type="Proteomes" id="UP000425960"/>
    </source>
</evidence>
<feature type="domain" description="ABC transmembrane type-1" evidence="8">
    <location>
        <begin position="100"/>
        <end position="301"/>
    </location>
</feature>
<evidence type="ECO:0000256" key="4">
    <source>
        <dbReference type="ARBA" id="ARBA00022692"/>
    </source>
</evidence>
<dbReference type="EMBL" id="AP021876">
    <property type="protein sequence ID" value="BBO82445.1"/>
    <property type="molecule type" value="Genomic_DNA"/>
</dbReference>